<dbReference type="AlphaFoldDB" id="A0AAQ4EAQ6"/>
<evidence type="ECO:0000313" key="2">
    <source>
        <dbReference type="Proteomes" id="UP001321473"/>
    </source>
</evidence>
<organism evidence="1 2">
    <name type="scientific">Amblyomma americanum</name>
    <name type="common">Lone star tick</name>
    <dbReference type="NCBI Taxonomy" id="6943"/>
    <lineage>
        <taxon>Eukaryota</taxon>
        <taxon>Metazoa</taxon>
        <taxon>Ecdysozoa</taxon>
        <taxon>Arthropoda</taxon>
        <taxon>Chelicerata</taxon>
        <taxon>Arachnida</taxon>
        <taxon>Acari</taxon>
        <taxon>Parasitiformes</taxon>
        <taxon>Ixodida</taxon>
        <taxon>Ixodoidea</taxon>
        <taxon>Ixodidae</taxon>
        <taxon>Amblyomminae</taxon>
        <taxon>Amblyomma</taxon>
    </lineage>
</organism>
<dbReference type="Proteomes" id="UP001321473">
    <property type="component" value="Unassembled WGS sequence"/>
</dbReference>
<protein>
    <submittedName>
        <fullName evidence="1">Uncharacterized protein</fullName>
    </submittedName>
</protein>
<keyword evidence="2" id="KW-1185">Reference proteome</keyword>
<dbReference type="EMBL" id="JARKHS020019338">
    <property type="protein sequence ID" value="KAK8771764.1"/>
    <property type="molecule type" value="Genomic_DNA"/>
</dbReference>
<name>A0AAQ4EAQ6_AMBAM</name>
<gene>
    <name evidence="1" type="ORF">V5799_024992</name>
</gene>
<evidence type="ECO:0000313" key="1">
    <source>
        <dbReference type="EMBL" id="KAK8771764.1"/>
    </source>
</evidence>
<reference evidence="1 2" key="1">
    <citation type="journal article" date="2023" name="Arcadia Sci">
        <title>De novo assembly of a long-read Amblyomma americanum tick genome.</title>
        <authorList>
            <person name="Chou S."/>
            <person name="Poskanzer K.E."/>
            <person name="Rollins M."/>
            <person name="Thuy-Boun P.S."/>
        </authorList>
    </citation>
    <scope>NUCLEOTIDE SEQUENCE [LARGE SCALE GENOMIC DNA]</scope>
    <source>
        <strain evidence="1">F_SG_1</strain>
        <tissue evidence="1">Salivary glands</tissue>
    </source>
</reference>
<sequence length="79" mass="8718">MGPSIIQPLLEQPVVVTGCVSRNISHQSEVKLPLIIHFTGHLVLNTCSVLHCTFLRSLLYHLASALQLLSACWRSAIQN</sequence>
<comment type="caution">
    <text evidence="1">The sequence shown here is derived from an EMBL/GenBank/DDBJ whole genome shotgun (WGS) entry which is preliminary data.</text>
</comment>
<proteinExistence type="predicted"/>
<accession>A0AAQ4EAQ6</accession>